<dbReference type="GeneID" id="79270129"/>
<keyword evidence="5 7" id="KW-0548">Nucleotidyltransferase</keyword>
<keyword evidence="3 5" id="KW-0804">Transcription</keyword>
<comment type="similarity">
    <text evidence="4 5">Belongs to the archaeal Rpo3/eukaryotic RPB3 RNA polymerase subunit family.</text>
</comment>
<evidence type="ECO:0000313" key="8">
    <source>
        <dbReference type="Proteomes" id="UP001596388"/>
    </source>
</evidence>
<dbReference type="GO" id="GO:0005737">
    <property type="term" value="C:cytoplasm"/>
    <property type="evidence" value="ECO:0007669"/>
    <property type="project" value="UniProtKB-SubCell"/>
</dbReference>
<comment type="function">
    <text evidence="5">DNA-dependent RNA polymerase (RNAP) catalyzes the transcription of DNA into RNA using the four ribonucleoside triphosphates as substrates.</text>
</comment>
<evidence type="ECO:0000256" key="2">
    <source>
        <dbReference type="ARBA" id="ARBA00022490"/>
    </source>
</evidence>
<comment type="catalytic activity">
    <reaction evidence="5">
        <text>RNA(n) + a ribonucleoside 5'-triphosphate = RNA(n+1) + diphosphate</text>
        <dbReference type="Rhea" id="RHEA:21248"/>
        <dbReference type="Rhea" id="RHEA-COMP:14527"/>
        <dbReference type="Rhea" id="RHEA-COMP:17342"/>
        <dbReference type="ChEBI" id="CHEBI:33019"/>
        <dbReference type="ChEBI" id="CHEBI:61557"/>
        <dbReference type="ChEBI" id="CHEBI:140395"/>
        <dbReference type="EC" id="2.7.7.6"/>
    </reaction>
</comment>
<dbReference type="EC" id="2.7.7.6" evidence="5"/>
<evidence type="ECO:0000256" key="5">
    <source>
        <dbReference type="HAMAP-Rule" id="MF_00320"/>
    </source>
</evidence>
<comment type="caution">
    <text evidence="7">The sequence shown here is derived from an EMBL/GenBank/DDBJ whole genome shotgun (WGS) entry which is preliminary data.</text>
</comment>
<reference evidence="7 8" key="1">
    <citation type="journal article" date="2019" name="Int. J. Syst. Evol. Microbiol.">
        <title>The Global Catalogue of Microorganisms (GCM) 10K type strain sequencing project: providing services to taxonomists for standard genome sequencing and annotation.</title>
        <authorList>
            <consortium name="The Broad Institute Genomics Platform"/>
            <consortium name="The Broad Institute Genome Sequencing Center for Infectious Disease"/>
            <person name="Wu L."/>
            <person name="Ma J."/>
        </authorList>
    </citation>
    <scope>NUCLEOTIDE SEQUENCE [LARGE SCALE GENOMIC DNA]</scope>
    <source>
        <strain evidence="7 8">DT55</strain>
    </source>
</reference>
<dbReference type="Gene3D" id="3.30.70.3110">
    <property type="match status" value="1"/>
</dbReference>
<dbReference type="InterPro" id="IPR011263">
    <property type="entry name" value="DNA-dir_RNA_pol_RpoA/D/Rpb3"/>
</dbReference>
<name>A0ABD5WWQ0_9EURY</name>
<evidence type="ECO:0000256" key="3">
    <source>
        <dbReference type="ARBA" id="ARBA00023163"/>
    </source>
</evidence>
<dbReference type="EMBL" id="JBHTAG010000002">
    <property type="protein sequence ID" value="MFC7095989.1"/>
    <property type="molecule type" value="Genomic_DNA"/>
</dbReference>
<organism evidence="7 8">
    <name type="scientific">Halobaculum marinum</name>
    <dbReference type="NCBI Taxonomy" id="3031996"/>
    <lineage>
        <taxon>Archaea</taxon>
        <taxon>Methanobacteriati</taxon>
        <taxon>Methanobacteriota</taxon>
        <taxon>Stenosarchaea group</taxon>
        <taxon>Halobacteria</taxon>
        <taxon>Halobacteriales</taxon>
        <taxon>Haloferacaceae</taxon>
        <taxon>Halobaculum</taxon>
    </lineage>
</organism>
<keyword evidence="1 5" id="KW-0240">DNA-directed RNA polymerase</keyword>
<dbReference type="InterPro" id="IPR050518">
    <property type="entry name" value="Rpo3/RPB3_RNA_Pol_subunit"/>
</dbReference>
<dbReference type="Gene3D" id="3.30.1360.10">
    <property type="entry name" value="RNA polymerase, RBP11-like subunit"/>
    <property type="match status" value="1"/>
</dbReference>
<proteinExistence type="inferred from homology"/>
<keyword evidence="2 5" id="KW-0963">Cytoplasm</keyword>
<comment type="subcellular location">
    <subcellularLocation>
        <location evidence="5">Cytoplasm</location>
    </subcellularLocation>
</comment>
<dbReference type="Pfam" id="PF01000">
    <property type="entry name" value="RNA_pol_A_bac"/>
    <property type="match status" value="1"/>
</dbReference>
<dbReference type="Gene3D" id="2.170.120.12">
    <property type="entry name" value="DNA-directed RNA polymerase, insert domain"/>
    <property type="match status" value="1"/>
</dbReference>
<dbReference type="InterPro" id="IPR011262">
    <property type="entry name" value="DNA-dir_RNA_pol_insert"/>
</dbReference>
<dbReference type="GO" id="GO:0003899">
    <property type="term" value="F:DNA-directed RNA polymerase activity"/>
    <property type="evidence" value="ECO:0007669"/>
    <property type="project" value="UniProtKB-UniRule"/>
</dbReference>
<dbReference type="GO" id="GO:0000428">
    <property type="term" value="C:DNA-directed RNA polymerase complex"/>
    <property type="evidence" value="ECO:0007669"/>
    <property type="project" value="UniProtKB-KW"/>
</dbReference>
<accession>A0ABD5WWQ0</accession>
<evidence type="ECO:0000256" key="1">
    <source>
        <dbReference type="ARBA" id="ARBA00022478"/>
    </source>
</evidence>
<dbReference type="PANTHER" id="PTHR11800:SF2">
    <property type="entry name" value="DNA-DIRECTED RNA POLYMERASE II SUBUNIT RPB3"/>
    <property type="match status" value="1"/>
</dbReference>
<dbReference type="Proteomes" id="UP001596388">
    <property type="component" value="Unassembled WGS sequence"/>
</dbReference>
<dbReference type="RefSeq" id="WP_276236532.1">
    <property type="nucleotide sequence ID" value="NZ_CP119989.1"/>
</dbReference>
<keyword evidence="5 7" id="KW-0808">Transferase</keyword>
<evidence type="ECO:0000256" key="4">
    <source>
        <dbReference type="ARBA" id="ARBA00025804"/>
    </source>
</evidence>
<dbReference type="GO" id="GO:0003677">
    <property type="term" value="F:DNA binding"/>
    <property type="evidence" value="ECO:0007669"/>
    <property type="project" value="UniProtKB-UniRule"/>
</dbReference>
<dbReference type="HAMAP" id="MF_00320">
    <property type="entry name" value="RNApol_arch_Rpo3"/>
    <property type="match status" value="1"/>
</dbReference>
<dbReference type="InterPro" id="IPR022842">
    <property type="entry name" value="RNAP_Rpo3/Rpb3/RPAC1"/>
</dbReference>
<comment type="caution">
    <text evidence="5">Lacks conserved residue(s) required for the propagation of feature annotation.</text>
</comment>
<dbReference type="NCBIfam" id="NF001988">
    <property type="entry name" value="PRK00783.1"/>
    <property type="match status" value="1"/>
</dbReference>
<dbReference type="SMART" id="SM00662">
    <property type="entry name" value="RPOLD"/>
    <property type="match status" value="1"/>
</dbReference>
<dbReference type="InterPro" id="IPR036603">
    <property type="entry name" value="RBP11-like"/>
</dbReference>
<dbReference type="Pfam" id="PF01193">
    <property type="entry name" value="RNA_pol_L"/>
    <property type="match status" value="1"/>
</dbReference>
<evidence type="ECO:0000313" key="7">
    <source>
        <dbReference type="EMBL" id="MFC7095989.1"/>
    </source>
</evidence>
<protein>
    <recommendedName>
        <fullName evidence="5">DNA-directed RNA polymerase subunit Rpo3</fullName>
        <ecNumber evidence="5">2.7.7.6</ecNumber>
    </recommendedName>
    <alternativeName>
        <fullName evidence="5">DNA-directed RNA polymerase subunit D</fullName>
    </alternativeName>
</protein>
<keyword evidence="8" id="KW-1185">Reference proteome</keyword>
<sequence length="249" mass="27314">MADDFDVEVVTRDDRSARLLVRGVTPAVANGLRRTMLSEVPTFSIDTVRFVENSSVMFDEMVGLRLGLVPLTTPLDDYEVGDTVTLALDVEGPATAYSGDIETSDELVQPADENVPIIELKEGQRLEFEADAVLDSGKEHAKHQGGVAVGYRHLQRVEVVGDADEFDEEEPNILRGVIETEDGELVNTDEFGADLTNRYPGKELEVTDVPNAFVFHIESDGSLPVDELTLRAVQSLRDRADELAEKVAV</sequence>
<feature type="domain" description="DNA-directed RNA polymerase RpoA/D/Rpb3-type" evidence="6">
    <location>
        <begin position="16"/>
        <end position="246"/>
    </location>
</feature>
<dbReference type="InterPro" id="IPR001514">
    <property type="entry name" value="DNA-dir_RNA_pol_30-40kDasu_CS"/>
</dbReference>
<evidence type="ECO:0000259" key="6">
    <source>
        <dbReference type="SMART" id="SM00662"/>
    </source>
</evidence>
<gene>
    <name evidence="5" type="primary">rpo3</name>
    <name evidence="5" type="synonym">rpoD</name>
    <name evidence="7" type="ORF">ACFQKD_01620</name>
</gene>
<dbReference type="PROSITE" id="PS00446">
    <property type="entry name" value="RNA_POL_D_30KD"/>
    <property type="match status" value="1"/>
</dbReference>
<dbReference type="InterPro" id="IPR036643">
    <property type="entry name" value="RNApol_insert_sf"/>
</dbReference>
<dbReference type="SUPFAM" id="SSF55257">
    <property type="entry name" value="RBP11-like subunits of RNA polymerase"/>
    <property type="match status" value="1"/>
</dbReference>
<dbReference type="PANTHER" id="PTHR11800">
    <property type="entry name" value="DNA-DIRECTED RNA POLYMERASE"/>
    <property type="match status" value="1"/>
</dbReference>
<dbReference type="GO" id="GO:0006351">
    <property type="term" value="P:DNA-templated transcription"/>
    <property type="evidence" value="ECO:0007669"/>
    <property type="project" value="UniProtKB-UniRule"/>
</dbReference>
<dbReference type="AlphaFoldDB" id="A0ABD5WWQ0"/>
<dbReference type="SUPFAM" id="SSF56553">
    <property type="entry name" value="Insert subdomain of RNA polymerase alpha subunit"/>
    <property type="match status" value="1"/>
</dbReference>
<comment type="subunit">
    <text evidence="5">Part of the RNA polymerase complex.</text>
</comment>